<evidence type="ECO:0000313" key="1">
    <source>
        <dbReference type="EMBL" id="KAJ1346245.1"/>
    </source>
</evidence>
<gene>
    <name evidence="1" type="ORF">KIN20_000998</name>
</gene>
<comment type="caution">
    <text evidence="1">The sequence shown here is derived from an EMBL/GenBank/DDBJ whole genome shotgun (WGS) entry which is preliminary data.</text>
</comment>
<keyword evidence="2" id="KW-1185">Reference proteome</keyword>
<reference evidence="1" key="1">
    <citation type="submission" date="2021-06" db="EMBL/GenBank/DDBJ databases">
        <title>Parelaphostrongylus tenuis whole genome reference sequence.</title>
        <authorList>
            <person name="Garwood T.J."/>
            <person name="Larsen P.A."/>
            <person name="Fountain-Jones N.M."/>
            <person name="Garbe J.R."/>
            <person name="Macchietto M.G."/>
            <person name="Kania S.A."/>
            <person name="Gerhold R.W."/>
            <person name="Richards J.E."/>
            <person name="Wolf T.M."/>
        </authorList>
    </citation>
    <scope>NUCLEOTIDE SEQUENCE</scope>
    <source>
        <strain evidence="1">MNPRO001-30</strain>
        <tissue evidence="1">Meninges</tissue>
    </source>
</reference>
<name>A0AAD5LTE0_PARTN</name>
<proteinExistence type="predicted"/>
<organism evidence="1 2">
    <name type="scientific">Parelaphostrongylus tenuis</name>
    <name type="common">Meningeal worm</name>
    <dbReference type="NCBI Taxonomy" id="148309"/>
    <lineage>
        <taxon>Eukaryota</taxon>
        <taxon>Metazoa</taxon>
        <taxon>Ecdysozoa</taxon>
        <taxon>Nematoda</taxon>
        <taxon>Chromadorea</taxon>
        <taxon>Rhabditida</taxon>
        <taxon>Rhabditina</taxon>
        <taxon>Rhabditomorpha</taxon>
        <taxon>Strongyloidea</taxon>
        <taxon>Metastrongylidae</taxon>
        <taxon>Parelaphostrongylus</taxon>
    </lineage>
</organism>
<dbReference type="EMBL" id="JAHQIW010000153">
    <property type="protein sequence ID" value="KAJ1346245.1"/>
    <property type="molecule type" value="Genomic_DNA"/>
</dbReference>
<evidence type="ECO:0000313" key="2">
    <source>
        <dbReference type="Proteomes" id="UP001196413"/>
    </source>
</evidence>
<accession>A0AAD5LTE0</accession>
<protein>
    <submittedName>
        <fullName evidence="1">Uncharacterized protein</fullName>
    </submittedName>
</protein>
<dbReference type="AlphaFoldDB" id="A0AAD5LTE0"/>
<dbReference type="Proteomes" id="UP001196413">
    <property type="component" value="Unassembled WGS sequence"/>
</dbReference>
<sequence length="91" mass="10217">MWTAAESGRNAFEVAISAQAALDAEQSPNTRELAPELRFNQRTVCSHLHQLDIVHKSLAKIRTTSRKIKPITALVGEPVARSIFEEYRDVE</sequence>